<dbReference type="GeneID" id="87815191"/>
<sequence length="350" mass="38163">MISNLNRQPSESEDQGLDQAEEKKSSLDTYLASIGLGQWVPEIHSAIAQGAQDVLAIMTQPWSVDKIRQMAREMRHSPAGIIQVTGIMWYLTYLSIERGQTFVTGAYLCRDPEGRLSAYFGGIGSPRLSSHLKRHVSPGCTTGIDLGFTAGKSSKAGKSGIAPERPPPPPLPHGHCHVLSIAIVNDTRRGKCLYLKPERYGVHGLRNLAHHTIMYGKSLKRKHTFGGNDVPGMRKERIPDDVVAAFAEVVTALEDGADAITEVGRGGKGEGIGGMYEFLTRKLGQADKGAALLPEGSEKRMRCLLERLESKYDFVHLRFGNEVVIDLPTEVKRSLLEAPGVVSLFPVTGL</sequence>
<feature type="region of interest" description="Disordered" evidence="1">
    <location>
        <begin position="1"/>
        <end position="22"/>
    </location>
</feature>
<evidence type="ECO:0000313" key="3">
    <source>
        <dbReference type="Proteomes" id="UP001302676"/>
    </source>
</evidence>
<accession>A0AAN6UVB7</accession>
<keyword evidence="3" id="KW-1185">Reference proteome</keyword>
<reference evidence="2" key="2">
    <citation type="submission" date="2023-05" db="EMBL/GenBank/DDBJ databases">
        <authorList>
            <consortium name="Lawrence Berkeley National Laboratory"/>
            <person name="Steindorff A."/>
            <person name="Hensen N."/>
            <person name="Bonometti L."/>
            <person name="Westerberg I."/>
            <person name="Brannstrom I.O."/>
            <person name="Guillou S."/>
            <person name="Cros-Aarteil S."/>
            <person name="Calhoun S."/>
            <person name="Haridas S."/>
            <person name="Kuo A."/>
            <person name="Mondo S."/>
            <person name="Pangilinan J."/>
            <person name="Riley R."/>
            <person name="Labutti K."/>
            <person name="Andreopoulos B."/>
            <person name="Lipzen A."/>
            <person name="Chen C."/>
            <person name="Yanf M."/>
            <person name="Daum C."/>
            <person name="Ng V."/>
            <person name="Clum A."/>
            <person name="Ohm R."/>
            <person name="Martin F."/>
            <person name="Silar P."/>
            <person name="Natvig D."/>
            <person name="Lalanne C."/>
            <person name="Gautier V."/>
            <person name="Ament-Velasquez S.L."/>
            <person name="Kruys A."/>
            <person name="Hutchinson M.I."/>
            <person name="Powell A.J."/>
            <person name="Barry K."/>
            <person name="Miller A.N."/>
            <person name="Grigoriev I.V."/>
            <person name="Debuchy R."/>
            <person name="Gladieux P."/>
            <person name="Thoren M.H."/>
            <person name="Johannesson H."/>
        </authorList>
    </citation>
    <scope>NUCLEOTIDE SEQUENCE</scope>
    <source>
        <strain evidence="2">CBS 141.50</strain>
    </source>
</reference>
<dbReference type="EMBL" id="MU853655">
    <property type="protein sequence ID" value="KAK4139630.1"/>
    <property type="molecule type" value="Genomic_DNA"/>
</dbReference>
<dbReference type="RefSeq" id="XP_062633001.1">
    <property type="nucleotide sequence ID" value="XM_062778578.1"/>
</dbReference>
<proteinExistence type="predicted"/>
<reference evidence="2" key="1">
    <citation type="journal article" date="2023" name="Mol. Phylogenet. Evol.">
        <title>Genome-scale phylogeny and comparative genomics of the fungal order Sordariales.</title>
        <authorList>
            <person name="Hensen N."/>
            <person name="Bonometti L."/>
            <person name="Westerberg I."/>
            <person name="Brannstrom I.O."/>
            <person name="Guillou S."/>
            <person name="Cros-Aarteil S."/>
            <person name="Calhoun S."/>
            <person name="Haridas S."/>
            <person name="Kuo A."/>
            <person name="Mondo S."/>
            <person name="Pangilinan J."/>
            <person name="Riley R."/>
            <person name="LaButti K."/>
            <person name="Andreopoulos B."/>
            <person name="Lipzen A."/>
            <person name="Chen C."/>
            <person name="Yan M."/>
            <person name="Daum C."/>
            <person name="Ng V."/>
            <person name="Clum A."/>
            <person name="Steindorff A."/>
            <person name="Ohm R.A."/>
            <person name="Martin F."/>
            <person name="Silar P."/>
            <person name="Natvig D.O."/>
            <person name="Lalanne C."/>
            <person name="Gautier V."/>
            <person name="Ament-Velasquez S.L."/>
            <person name="Kruys A."/>
            <person name="Hutchinson M.I."/>
            <person name="Powell A.J."/>
            <person name="Barry K."/>
            <person name="Miller A.N."/>
            <person name="Grigoriev I.V."/>
            <person name="Debuchy R."/>
            <person name="Gladieux P."/>
            <person name="Hiltunen Thoren M."/>
            <person name="Johannesson H."/>
        </authorList>
    </citation>
    <scope>NUCLEOTIDE SEQUENCE</scope>
    <source>
        <strain evidence="2">CBS 141.50</strain>
    </source>
</reference>
<name>A0AAN6UVB7_9PEZI</name>
<evidence type="ECO:0000313" key="2">
    <source>
        <dbReference type="EMBL" id="KAK4139630.1"/>
    </source>
</evidence>
<dbReference type="Proteomes" id="UP001302676">
    <property type="component" value="Unassembled WGS sequence"/>
</dbReference>
<evidence type="ECO:0000256" key="1">
    <source>
        <dbReference type="SAM" id="MobiDB-lite"/>
    </source>
</evidence>
<comment type="caution">
    <text evidence="2">The sequence shown here is derived from an EMBL/GenBank/DDBJ whole genome shotgun (WGS) entry which is preliminary data.</text>
</comment>
<organism evidence="2 3">
    <name type="scientific">Dichotomopilus funicola</name>
    <dbReference type="NCBI Taxonomy" id="1934379"/>
    <lineage>
        <taxon>Eukaryota</taxon>
        <taxon>Fungi</taxon>
        <taxon>Dikarya</taxon>
        <taxon>Ascomycota</taxon>
        <taxon>Pezizomycotina</taxon>
        <taxon>Sordariomycetes</taxon>
        <taxon>Sordariomycetidae</taxon>
        <taxon>Sordariales</taxon>
        <taxon>Chaetomiaceae</taxon>
        <taxon>Dichotomopilus</taxon>
    </lineage>
</organism>
<dbReference type="AlphaFoldDB" id="A0AAN6UVB7"/>
<gene>
    <name evidence="2" type="ORF">C8A04DRAFT_15681</name>
</gene>
<protein>
    <submittedName>
        <fullName evidence="2">Uncharacterized protein</fullName>
    </submittedName>
</protein>